<sequence length="99" mass="11669">MSSDLFISTPEPFTVVRRLLSTGTSRKRRRRVVKNPIHRRIPFVIPASRAQTYRQRWFYALSSCTFCFTNPKFFLITAHILVSYGCCFKTLQFPVIFMI</sequence>
<dbReference type="EMBL" id="CM007900">
    <property type="protein sequence ID" value="OTG09208.1"/>
    <property type="molecule type" value="Genomic_DNA"/>
</dbReference>
<evidence type="ECO:0000313" key="2">
    <source>
        <dbReference type="Proteomes" id="UP000215914"/>
    </source>
</evidence>
<dbReference type="InParanoid" id="A0A251TDR2"/>
<dbReference type="AlphaFoldDB" id="A0A251TDR2"/>
<evidence type="ECO:0000313" key="1">
    <source>
        <dbReference type="EMBL" id="OTG09208.1"/>
    </source>
</evidence>
<name>A0A251TDR2_HELAN</name>
<dbReference type="Proteomes" id="UP000215914">
    <property type="component" value="Chromosome 11"/>
</dbReference>
<gene>
    <name evidence="1" type="ORF">HannXRQ_Chr11g0350391</name>
</gene>
<reference evidence="2" key="1">
    <citation type="journal article" date="2017" name="Nature">
        <title>The sunflower genome provides insights into oil metabolism, flowering and Asterid evolution.</title>
        <authorList>
            <person name="Badouin H."/>
            <person name="Gouzy J."/>
            <person name="Grassa C.J."/>
            <person name="Murat F."/>
            <person name="Staton S.E."/>
            <person name="Cottret L."/>
            <person name="Lelandais-Briere C."/>
            <person name="Owens G.L."/>
            <person name="Carrere S."/>
            <person name="Mayjonade B."/>
            <person name="Legrand L."/>
            <person name="Gill N."/>
            <person name="Kane N.C."/>
            <person name="Bowers J.E."/>
            <person name="Hubner S."/>
            <person name="Bellec A."/>
            <person name="Berard A."/>
            <person name="Berges H."/>
            <person name="Blanchet N."/>
            <person name="Boniface M.C."/>
            <person name="Brunel D."/>
            <person name="Catrice O."/>
            <person name="Chaidir N."/>
            <person name="Claudel C."/>
            <person name="Donnadieu C."/>
            <person name="Faraut T."/>
            <person name="Fievet G."/>
            <person name="Helmstetter N."/>
            <person name="King M."/>
            <person name="Knapp S.J."/>
            <person name="Lai Z."/>
            <person name="Le Paslier M.C."/>
            <person name="Lippi Y."/>
            <person name="Lorenzon L."/>
            <person name="Mandel J.R."/>
            <person name="Marage G."/>
            <person name="Marchand G."/>
            <person name="Marquand E."/>
            <person name="Bret-Mestries E."/>
            <person name="Morien E."/>
            <person name="Nambeesan S."/>
            <person name="Nguyen T."/>
            <person name="Pegot-Espagnet P."/>
            <person name="Pouilly N."/>
            <person name="Raftis F."/>
            <person name="Sallet E."/>
            <person name="Schiex T."/>
            <person name="Thomas J."/>
            <person name="Vandecasteele C."/>
            <person name="Vares D."/>
            <person name="Vear F."/>
            <person name="Vautrin S."/>
            <person name="Crespi M."/>
            <person name="Mangin B."/>
            <person name="Burke J.M."/>
            <person name="Salse J."/>
            <person name="Munos S."/>
            <person name="Vincourt P."/>
            <person name="Rieseberg L.H."/>
            <person name="Langlade N.B."/>
        </authorList>
    </citation>
    <scope>NUCLEOTIDE SEQUENCE [LARGE SCALE GENOMIC DNA]</scope>
    <source>
        <strain evidence="2">cv. SF193</strain>
    </source>
</reference>
<proteinExistence type="predicted"/>
<protein>
    <submittedName>
        <fullName evidence="1">Uncharacterized protein</fullName>
    </submittedName>
</protein>
<keyword evidence="2" id="KW-1185">Reference proteome</keyword>
<accession>A0A251TDR2</accession>
<organism evidence="1 2">
    <name type="scientific">Helianthus annuus</name>
    <name type="common">Common sunflower</name>
    <dbReference type="NCBI Taxonomy" id="4232"/>
    <lineage>
        <taxon>Eukaryota</taxon>
        <taxon>Viridiplantae</taxon>
        <taxon>Streptophyta</taxon>
        <taxon>Embryophyta</taxon>
        <taxon>Tracheophyta</taxon>
        <taxon>Spermatophyta</taxon>
        <taxon>Magnoliopsida</taxon>
        <taxon>eudicotyledons</taxon>
        <taxon>Gunneridae</taxon>
        <taxon>Pentapetalae</taxon>
        <taxon>asterids</taxon>
        <taxon>campanulids</taxon>
        <taxon>Asterales</taxon>
        <taxon>Asteraceae</taxon>
        <taxon>Asteroideae</taxon>
        <taxon>Heliantheae alliance</taxon>
        <taxon>Heliantheae</taxon>
        <taxon>Helianthus</taxon>
    </lineage>
</organism>